<sequence>MQVPSTTLLLLACCTWYSCRGWLLPRPVIAPSAFRRRGNGNCFSPHYQDPAAMLSQPRHRAARTTLHLWKAWGLGGNNGTASSHEGKGDKAEMKNEGAAKDSEDDVEEDDDDMDSQALLGDSGADEDSIIIDGIDDDEDEFLHGNRKNAEVPRGTKSGLEKTESGRFASAYTISPTASGSPPTFPDTGSMESTTVKQLTEKSLAQSDENSFFDGFEGFAGRRVSYSSQPKARHNIVFEIWRQRSPEEIAILYKGQHQYSASRRVQEAINEQVSTLLGMFLREPDFQSHLQIQGGQLANLFFKLQLMGYMFANADKVLSASSSLNMKKKARQPPVGSLEGTLTVVPGGRTNVLGSGEEGKMEGARNVTMGAKELLGSLVREVEALREEVDRARVAREASRQGNLLTFIRSLPEEQQRSLTESAPDYVLDCMRKLVDLALARAIPTVGNQWNPKSPVLIPGKSIFAELCIMQVVQGYLLAATEEDQAQQLKLFGSTGLGQGGGFP</sequence>
<feature type="compositionally biased region" description="Basic and acidic residues" evidence="1">
    <location>
        <begin position="141"/>
        <end position="150"/>
    </location>
</feature>
<feature type="compositionally biased region" description="Acidic residues" evidence="1">
    <location>
        <begin position="123"/>
        <end position="140"/>
    </location>
</feature>
<dbReference type="PANTHER" id="PTHR33598">
    <property type="entry name" value="OS02G0833400 PROTEIN"/>
    <property type="match status" value="1"/>
</dbReference>
<dbReference type="AlphaFoldDB" id="W7U304"/>
<evidence type="ECO:0000313" key="3">
    <source>
        <dbReference type="EMBL" id="EWM30178.1"/>
    </source>
</evidence>
<evidence type="ECO:0000256" key="1">
    <source>
        <dbReference type="SAM" id="MobiDB-lite"/>
    </source>
</evidence>
<feature type="chain" id="PRO_5004904827" evidence="2">
    <location>
        <begin position="22"/>
        <end position="503"/>
    </location>
</feature>
<gene>
    <name evidence="3" type="ORF">Naga_100096g8</name>
</gene>
<dbReference type="Pfam" id="PF05542">
    <property type="entry name" value="DUF760"/>
    <property type="match status" value="2"/>
</dbReference>
<organism evidence="3 4">
    <name type="scientific">Nannochloropsis gaditana</name>
    <dbReference type="NCBI Taxonomy" id="72520"/>
    <lineage>
        <taxon>Eukaryota</taxon>
        <taxon>Sar</taxon>
        <taxon>Stramenopiles</taxon>
        <taxon>Ochrophyta</taxon>
        <taxon>Eustigmatophyceae</taxon>
        <taxon>Eustigmatales</taxon>
        <taxon>Monodopsidaceae</taxon>
        <taxon>Nannochloropsis</taxon>
    </lineage>
</organism>
<accession>W7U304</accession>
<keyword evidence="2" id="KW-0732">Signal</keyword>
<feature type="compositionally biased region" description="Basic and acidic residues" evidence="1">
    <location>
        <begin position="84"/>
        <end position="101"/>
    </location>
</feature>
<dbReference type="PANTHER" id="PTHR33598:SF4">
    <property type="entry name" value="OS02G0833400 PROTEIN"/>
    <property type="match status" value="1"/>
</dbReference>
<feature type="compositionally biased region" description="Polar residues" evidence="1">
    <location>
        <begin position="171"/>
        <end position="181"/>
    </location>
</feature>
<name>W7U304_9STRA</name>
<comment type="caution">
    <text evidence="3">The sequence shown here is derived from an EMBL/GenBank/DDBJ whole genome shotgun (WGS) entry which is preliminary data.</text>
</comment>
<proteinExistence type="predicted"/>
<dbReference type="OrthoDB" id="4115at2759"/>
<feature type="region of interest" description="Disordered" evidence="1">
    <location>
        <begin position="77"/>
        <end position="191"/>
    </location>
</feature>
<dbReference type="EMBL" id="AZIL01000040">
    <property type="protein sequence ID" value="EWM30178.1"/>
    <property type="molecule type" value="Genomic_DNA"/>
</dbReference>
<feature type="compositionally biased region" description="Acidic residues" evidence="1">
    <location>
        <begin position="102"/>
        <end position="114"/>
    </location>
</feature>
<dbReference type="Proteomes" id="UP000019335">
    <property type="component" value="Chromosome 1"/>
</dbReference>
<reference evidence="3 4" key="1">
    <citation type="journal article" date="2014" name="Mol. Plant">
        <title>Chromosome Scale Genome Assembly and Transcriptome Profiling of Nannochloropsis gaditana in Nitrogen Depletion.</title>
        <authorList>
            <person name="Corteggiani Carpinelli E."/>
            <person name="Telatin A."/>
            <person name="Vitulo N."/>
            <person name="Forcato C."/>
            <person name="D'Angelo M."/>
            <person name="Schiavon R."/>
            <person name="Vezzi A."/>
            <person name="Giacometti G.M."/>
            <person name="Morosinotto T."/>
            <person name="Valle G."/>
        </authorList>
    </citation>
    <scope>NUCLEOTIDE SEQUENCE [LARGE SCALE GENOMIC DNA]</scope>
    <source>
        <strain evidence="3 4">B-31</strain>
    </source>
</reference>
<feature type="signal peptide" evidence="2">
    <location>
        <begin position="1"/>
        <end position="21"/>
    </location>
</feature>
<dbReference type="InterPro" id="IPR008479">
    <property type="entry name" value="DUF760"/>
</dbReference>
<evidence type="ECO:0000256" key="2">
    <source>
        <dbReference type="SAM" id="SignalP"/>
    </source>
</evidence>
<protein>
    <submittedName>
        <fullName evidence="3">Uncharacterized protein</fullName>
    </submittedName>
</protein>
<keyword evidence="4" id="KW-1185">Reference proteome</keyword>
<evidence type="ECO:0000313" key="4">
    <source>
        <dbReference type="Proteomes" id="UP000019335"/>
    </source>
</evidence>